<dbReference type="Proteomes" id="UP000070700">
    <property type="component" value="Unassembled WGS sequence"/>
</dbReference>
<dbReference type="SUPFAM" id="SSF81383">
    <property type="entry name" value="F-box domain"/>
    <property type="match status" value="1"/>
</dbReference>
<dbReference type="KEGG" id="psco:LY89DRAFT_700775"/>
<dbReference type="AlphaFoldDB" id="A0A132BCZ7"/>
<dbReference type="Pfam" id="PF00646">
    <property type="entry name" value="F-box"/>
    <property type="match status" value="1"/>
</dbReference>
<evidence type="ECO:0000259" key="1">
    <source>
        <dbReference type="PROSITE" id="PS50181"/>
    </source>
</evidence>
<proteinExistence type="predicted"/>
<dbReference type="RefSeq" id="XP_018064596.1">
    <property type="nucleotide sequence ID" value="XM_018217145.1"/>
</dbReference>
<dbReference type="CDD" id="cd09917">
    <property type="entry name" value="F-box_SF"/>
    <property type="match status" value="1"/>
</dbReference>
<evidence type="ECO:0000313" key="2">
    <source>
        <dbReference type="EMBL" id="KUJ10241.1"/>
    </source>
</evidence>
<gene>
    <name evidence="2" type="ORF">LY89DRAFT_700775</name>
</gene>
<dbReference type="InterPro" id="IPR036047">
    <property type="entry name" value="F-box-like_dom_sf"/>
</dbReference>
<keyword evidence="3" id="KW-1185">Reference proteome</keyword>
<dbReference type="EMBL" id="KQ947429">
    <property type="protein sequence ID" value="KUJ10241.1"/>
    <property type="molecule type" value="Genomic_DNA"/>
</dbReference>
<name>A0A132BCZ7_MOLSC</name>
<organism evidence="2 3">
    <name type="scientific">Mollisia scopiformis</name>
    <name type="common">Conifer needle endophyte fungus</name>
    <name type="synonym">Phialocephala scopiformis</name>
    <dbReference type="NCBI Taxonomy" id="149040"/>
    <lineage>
        <taxon>Eukaryota</taxon>
        <taxon>Fungi</taxon>
        <taxon>Dikarya</taxon>
        <taxon>Ascomycota</taxon>
        <taxon>Pezizomycotina</taxon>
        <taxon>Leotiomycetes</taxon>
        <taxon>Helotiales</taxon>
        <taxon>Mollisiaceae</taxon>
        <taxon>Mollisia</taxon>
    </lineage>
</organism>
<dbReference type="InterPro" id="IPR001810">
    <property type="entry name" value="F-box_dom"/>
</dbReference>
<feature type="domain" description="F-box" evidence="1">
    <location>
        <begin position="1"/>
        <end position="47"/>
    </location>
</feature>
<protein>
    <recommendedName>
        <fullName evidence="1">F-box domain-containing protein</fullName>
    </recommendedName>
</protein>
<dbReference type="OrthoDB" id="5224238at2759"/>
<sequence>MENLPVELCRTILSFVDIPSLKNFRLTSRFWGGLGEDYLISPTFFSLSYRNDIHRLTTLAKNPRFRLKIETLSFLHGEVNEYHARHNTYFLNYMQDPDIRMDMQTSVWSTYADLRAQKERYLPTACDKDALMEILSLLPNLKTVEVSLMTCPFQEDEHPEMLKEIWGIPSTRLMPRVATTERFTNLVSALASNITIASIKSLSHDRLPFEFFAQRPATIHHMSGAFRSLTSLSLAIDYSDMPNNLHQTQAFHNLSLCMRSASQLQTLALQFMGRRKIDIRELLFTFRVSDYEFRHLETIALRGITSTAADLGTFLVKQKSLKSIQLGGLGLKTRHQPPNGGVHLSEGSFKGLFERVRRNLNLESLKVQGDLVGQQSGERWVLENVEDEKDLWEFVMD</sequence>
<dbReference type="GeneID" id="28826871"/>
<evidence type="ECO:0000313" key="3">
    <source>
        <dbReference type="Proteomes" id="UP000070700"/>
    </source>
</evidence>
<dbReference type="PROSITE" id="PS50181">
    <property type="entry name" value="FBOX"/>
    <property type="match status" value="1"/>
</dbReference>
<reference evidence="2 3" key="1">
    <citation type="submission" date="2015-10" db="EMBL/GenBank/DDBJ databases">
        <title>Full genome of DAOMC 229536 Phialocephala scopiformis, a fungal endophyte of spruce producing the potent anti-insectan compound rugulosin.</title>
        <authorList>
            <consortium name="DOE Joint Genome Institute"/>
            <person name="Walker A.K."/>
            <person name="Frasz S.L."/>
            <person name="Seifert K.A."/>
            <person name="Miller J.D."/>
            <person name="Mondo S.J."/>
            <person name="Labutti K."/>
            <person name="Lipzen A."/>
            <person name="Dockter R."/>
            <person name="Kennedy M."/>
            <person name="Grigoriev I.V."/>
            <person name="Spatafora J.W."/>
        </authorList>
    </citation>
    <scope>NUCLEOTIDE SEQUENCE [LARGE SCALE GENOMIC DNA]</scope>
    <source>
        <strain evidence="2 3">CBS 120377</strain>
    </source>
</reference>
<accession>A0A132BCZ7</accession>
<dbReference type="InParanoid" id="A0A132BCZ7"/>